<sequence>MTNVGNIENVENLYNKLIKQDRSLCVIVYCLPKVGSTTLITSLRVSLGNKANVIHIHNENMIETLTGIKSISINELISYISTKVNKLYVIDIYRTSLERKISEYFDKLTLHFNNTEENLCNYNIQLLIDRFNRLFHCMQEGDYFFEKYSITNLRKPTAFDFVDKHLIYNERNLCFVKLRLCDAKEWATILSELFDKKIVIIDDHCSSNKRIGLKYDEFKKQYYLPSNFFEYISKDPQLSFYYNAAEKEAYLNTWKKKQGDYFQSYSQTEYNLYLSITLQNQCHDCVENDHYIDSGCYCKACSIKRCVLYNKALKGEIIKDKIIHSECVRELVENKKRAIQRRIINKYKNNSVIMKKGGYRVRSLIDIN</sequence>
<proteinExistence type="predicted"/>
<reference evidence="1" key="1">
    <citation type="journal article" date="2020" name="Nature">
        <title>Giant virus diversity and host interactions through global metagenomics.</title>
        <authorList>
            <person name="Schulz F."/>
            <person name="Roux S."/>
            <person name="Paez-Espino D."/>
            <person name="Jungbluth S."/>
            <person name="Walsh D.A."/>
            <person name="Denef V.J."/>
            <person name="McMahon K.D."/>
            <person name="Konstantinidis K.T."/>
            <person name="Eloe-Fadrosh E.A."/>
            <person name="Kyrpides N.C."/>
            <person name="Woyke T."/>
        </authorList>
    </citation>
    <scope>NUCLEOTIDE SEQUENCE</scope>
    <source>
        <strain evidence="1">GVMAG-M-3300027892-73</strain>
    </source>
</reference>
<name>A0A6C0LKJ2_9ZZZZ</name>
<accession>A0A6C0LKJ2</accession>
<protein>
    <submittedName>
        <fullName evidence="1">Uncharacterized protein</fullName>
    </submittedName>
</protein>
<dbReference type="EMBL" id="MN740521">
    <property type="protein sequence ID" value="QHU30880.1"/>
    <property type="molecule type" value="Genomic_DNA"/>
</dbReference>
<organism evidence="1">
    <name type="scientific">viral metagenome</name>
    <dbReference type="NCBI Taxonomy" id="1070528"/>
    <lineage>
        <taxon>unclassified sequences</taxon>
        <taxon>metagenomes</taxon>
        <taxon>organismal metagenomes</taxon>
    </lineage>
</organism>
<dbReference type="AlphaFoldDB" id="A0A6C0LKJ2"/>
<evidence type="ECO:0000313" key="1">
    <source>
        <dbReference type="EMBL" id="QHU30880.1"/>
    </source>
</evidence>